<dbReference type="PANTHER" id="PTHR43842:SF2">
    <property type="entry name" value="PROPIONYL-COA CARBOXYLASE BETA CHAIN, MITOCHONDRIAL"/>
    <property type="match status" value="1"/>
</dbReference>
<dbReference type="Gene3D" id="3.90.226.10">
    <property type="entry name" value="2-enoyl-CoA Hydratase, Chain A, domain 1"/>
    <property type="match status" value="2"/>
</dbReference>
<name>A0A6J6EPL7_9ZZZZ</name>
<dbReference type="GO" id="GO:0004658">
    <property type="term" value="F:propionyl-CoA carboxylase activity"/>
    <property type="evidence" value="ECO:0007669"/>
    <property type="project" value="TreeGrafter"/>
</dbReference>
<dbReference type="InterPro" id="IPR034733">
    <property type="entry name" value="AcCoA_carboxyl_beta"/>
</dbReference>
<reference evidence="3" key="1">
    <citation type="submission" date="2020-05" db="EMBL/GenBank/DDBJ databases">
        <authorList>
            <person name="Chiriac C."/>
            <person name="Salcher M."/>
            <person name="Ghai R."/>
            <person name="Kavagutti S V."/>
        </authorList>
    </citation>
    <scope>NUCLEOTIDE SEQUENCE</scope>
</reference>
<evidence type="ECO:0000259" key="2">
    <source>
        <dbReference type="PROSITE" id="PS50989"/>
    </source>
</evidence>
<dbReference type="InterPro" id="IPR051047">
    <property type="entry name" value="AccD/PCCB"/>
</dbReference>
<organism evidence="3">
    <name type="scientific">freshwater metagenome</name>
    <dbReference type="NCBI Taxonomy" id="449393"/>
    <lineage>
        <taxon>unclassified sequences</taxon>
        <taxon>metagenomes</taxon>
        <taxon>ecological metagenomes</taxon>
    </lineage>
</organism>
<feature type="compositionally biased region" description="Basic and acidic residues" evidence="1">
    <location>
        <begin position="82"/>
        <end position="114"/>
    </location>
</feature>
<dbReference type="Pfam" id="PF00364">
    <property type="entry name" value="Biotin_lipoyl"/>
    <property type="match status" value="1"/>
</dbReference>
<feature type="domain" description="CoA carboxyltransferase C-terminal" evidence="2">
    <location>
        <begin position="358"/>
        <end position="605"/>
    </location>
</feature>
<evidence type="ECO:0000256" key="1">
    <source>
        <dbReference type="SAM" id="MobiDB-lite"/>
    </source>
</evidence>
<protein>
    <submittedName>
        <fullName evidence="3">Unannotated protein</fullName>
    </submittedName>
</protein>
<dbReference type="PANTHER" id="PTHR43842">
    <property type="entry name" value="PROPIONYL-COA CARBOXYLASE BETA CHAIN"/>
    <property type="match status" value="1"/>
</dbReference>
<dbReference type="AlphaFoldDB" id="A0A6J6EPL7"/>
<dbReference type="InterPro" id="IPR000089">
    <property type="entry name" value="Biotin_lipoyl"/>
</dbReference>
<dbReference type="SUPFAM" id="SSF52096">
    <property type="entry name" value="ClpP/crotonase"/>
    <property type="match status" value="2"/>
</dbReference>
<dbReference type="InterPro" id="IPR011763">
    <property type="entry name" value="COA_CT_C"/>
</dbReference>
<feature type="region of interest" description="Disordered" evidence="1">
    <location>
        <begin position="75"/>
        <end position="123"/>
    </location>
</feature>
<dbReference type="Pfam" id="PF01039">
    <property type="entry name" value="Carboxyl_trans"/>
    <property type="match status" value="1"/>
</dbReference>
<dbReference type="EMBL" id="CAEZTS010000062">
    <property type="protein sequence ID" value="CAB4578571.1"/>
    <property type="molecule type" value="Genomic_DNA"/>
</dbReference>
<accession>A0A6J6EPL7</accession>
<dbReference type="Gene3D" id="2.40.50.100">
    <property type="match status" value="1"/>
</dbReference>
<gene>
    <name evidence="3" type="ORF">UFOPK1722_00847</name>
</gene>
<dbReference type="SUPFAM" id="SSF51230">
    <property type="entry name" value="Single hybrid motif"/>
    <property type="match status" value="1"/>
</dbReference>
<evidence type="ECO:0000313" key="3">
    <source>
        <dbReference type="EMBL" id="CAB4578571.1"/>
    </source>
</evidence>
<dbReference type="InterPro" id="IPR011053">
    <property type="entry name" value="Single_hybrid_motif"/>
</dbReference>
<proteinExistence type="predicted"/>
<dbReference type="PROSITE" id="PS50989">
    <property type="entry name" value="COA_CT_CTER"/>
    <property type="match status" value="1"/>
</dbReference>
<dbReference type="InterPro" id="IPR029045">
    <property type="entry name" value="ClpP/crotonase-like_dom_sf"/>
</dbReference>
<sequence>MSSHRFSAPLPGTVIAVADVGAVVRAGRAIVVIESMKMQHDVVCESDVVVDTTHVSTGDTVGEGALLATATSVALSSATGSDRPEDSSGDRGDLREVLERRVLGSDGSRPETTARRHAQGRRTARENIADLVDEGSFVEYGPLVLAAQRRRRSIDDLIARTQSDGLVAGLASVNGDLFEGRAGRVAVLSYDYAVLAGTQGQQNHRKKDRLFDVVERLRVPVVFFAEGGGGRPGDTDGLGVSGLDCWAFHDFARLSGNVPLVGVTGGYCFAGNAAILGCCDVVIACEGSNIGMGGPAMIEGGGLGVYRPEEIGPLSVQSANGVVDLVAVDDRDAVRLAKKYLGYFQGRTSSPRVGDQGLLRHLVPENRVKSYDVRAVIDGLFDVDSVLELRRDFGAGMVTALARVDGRPVGVIANNPRHLGGAIDSDGADKAARFMQLCDAHGLPLISLVDTPGMMVGPDVESTALVRHCSRLFVTGVNLDVPLISIVLRKSYGLGAQAMMGGSTKAPLACVAWPTGEFGGMGLEGAVRLGYRRELEAITDPVEREQTFEAMVARMYEHGKAVSVAGHFEIDDVIDPAETRHWLTAVLESAPSADRTRRRRIVDTW</sequence>
<dbReference type="CDD" id="cd06850">
    <property type="entry name" value="biotinyl_domain"/>
    <property type="match status" value="1"/>
</dbReference>